<dbReference type="EMBL" id="JBBPBN010000287">
    <property type="protein sequence ID" value="KAK8490261.1"/>
    <property type="molecule type" value="Genomic_DNA"/>
</dbReference>
<evidence type="ECO:0000313" key="2">
    <source>
        <dbReference type="Proteomes" id="UP001396334"/>
    </source>
</evidence>
<evidence type="ECO:0000313" key="1">
    <source>
        <dbReference type="EMBL" id="KAK8490261.1"/>
    </source>
</evidence>
<proteinExistence type="predicted"/>
<dbReference type="Proteomes" id="UP001396334">
    <property type="component" value="Unassembled WGS sequence"/>
</dbReference>
<protein>
    <submittedName>
        <fullName evidence="1">Uncharacterized protein</fullName>
    </submittedName>
</protein>
<organism evidence="1 2">
    <name type="scientific">Hibiscus sabdariffa</name>
    <name type="common">roselle</name>
    <dbReference type="NCBI Taxonomy" id="183260"/>
    <lineage>
        <taxon>Eukaryota</taxon>
        <taxon>Viridiplantae</taxon>
        <taxon>Streptophyta</taxon>
        <taxon>Embryophyta</taxon>
        <taxon>Tracheophyta</taxon>
        <taxon>Spermatophyta</taxon>
        <taxon>Magnoliopsida</taxon>
        <taxon>eudicotyledons</taxon>
        <taxon>Gunneridae</taxon>
        <taxon>Pentapetalae</taxon>
        <taxon>rosids</taxon>
        <taxon>malvids</taxon>
        <taxon>Malvales</taxon>
        <taxon>Malvaceae</taxon>
        <taxon>Malvoideae</taxon>
        <taxon>Hibiscus</taxon>
    </lineage>
</organism>
<reference evidence="1 2" key="1">
    <citation type="journal article" date="2024" name="G3 (Bethesda)">
        <title>Genome assembly of Hibiscus sabdariffa L. provides insights into metabolisms of medicinal natural products.</title>
        <authorList>
            <person name="Kim T."/>
        </authorList>
    </citation>
    <scope>NUCLEOTIDE SEQUENCE [LARGE SCALE GENOMIC DNA]</scope>
    <source>
        <strain evidence="1">TK-2024</strain>
        <tissue evidence="1">Old leaves</tissue>
    </source>
</reference>
<keyword evidence="2" id="KW-1185">Reference proteome</keyword>
<sequence length="186" mass="20887">MAVQVAKEFPGEKVNPKVATANHRRGGFALRDLRSFKDVVMGVRKPENKRGSHGLDSGFRNIKDCPLSEEDCRVIIVDDKSDGLHEKEPFNSSKIHLDEEEDVVRLNNNLLREPETHVAQSHSSGVDLHEVPIISVDGLPSQRLNTSYGPTTMCFENEKIDDSISNASRLQEIQIEIADKITWCRV</sequence>
<accession>A0ABR2AB54</accession>
<gene>
    <name evidence="1" type="ORF">V6N11_048187</name>
</gene>
<comment type="caution">
    <text evidence="1">The sequence shown here is derived from an EMBL/GenBank/DDBJ whole genome shotgun (WGS) entry which is preliminary data.</text>
</comment>
<name>A0ABR2AB54_9ROSI</name>